<dbReference type="InterPro" id="IPR032710">
    <property type="entry name" value="NTF2-like_dom_sf"/>
</dbReference>
<organism evidence="8 9">
    <name type="scientific">Pseudoxanthomonas gei</name>
    <dbReference type="NCBI Taxonomy" id="1383030"/>
    <lineage>
        <taxon>Bacteria</taxon>
        <taxon>Pseudomonadati</taxon>
        <taxon>Pseudomonadota</taxon>
        <taxon>Gammaproteobacteria</taxon>
        <taxon>Lysobacterales</taxon>
        <taxon>Lysobacteraceae</taxon>
        <taxon>Pseudoxanthomonas</taxon>
    </lineage>
</organism>
<keyword evidence="9" id="KW-1185">Reference proteome</keyword>
<dbReference type="Gene3D" id="3.10.450.230">
    <property type="entry name" value="VirB8 protein"/>
    <property type="match status" value="1"/>
</dbReference>
<keyword evidence="2 6" id="KW-0812">Transmembrane</keyword>
<keyword evidence="3 6" id="KW-1133">Transmembrane helix</keyword>
<gene>
    <name evidence="8" type="ORF">DT603_06275</name>
</gene>
<accession>A0ABX0AC35</accession>
<dbReference type="CDD" id="cd16424">
    <property type="entry name" value="VirB8"/>
    <property type="match status" value="1"/>
</dbReference>
<feature type="compositionally biased region" description="Low complexity" evidence="5">
    <location>
        <begin position="291"/>
        <end position="308"/>
    </location>
</feature>
<dbReference type="Pfam" id="PF04335">
    <property type="entry name" value="VirB8"/>
    <property type="match status" value="1"/>
</dbReference>
<evidence type="ECO:0000256" key="6">
    <source>
        <dbReference type="SAM" id="Phobius"/>
    </source>
</evidence>
<evidence type="ECO:0000313" key="9">
    <source>
        <dbReference type="Proteomes" id="UP001429354"/>
    </source>
</evidence>
<feature type="region of interest" description="Disordered" evidence="5">
    <location>
        <begin position="241"/>
        <end position="308"/>
    </location>
</feature>
<evidence type="ECO:0000256" key="1">
    <source>
        <dbReference type="ARBA" id="ARBA00004167"/>
    </source>
</evidence>
<dbReference type="Proteomes" id="UP001429354">
    <property type="component" value="Unassembled WGS sequence"/>
</dbReference>
<feature type="transmembrane region" description="Helical" evidence="6">
    <location>
        <begin position="36"/>
        <end position="57"/>
    </location>
</feature>
<protein>
    <submittedName>
        <fullName evidence="8">Type IV secretion system protein</fullName>
    </submittedName>
</protein>
<sequence length="308" mass="33476">MFASKSPSPQIDKAVSRSVNFEISLADMAKRSERRAWLVASGAMVLSLVLAAGYFYMLPLKEKVPYLVMADAYTGTSSVARLREDAENQNITTMEAVNRSNVAHFLLARESYDIALMNLRDWTTVYTMSSPDVAAAYTSLHNAKSPASPFNVYGKGKAIRVRILSISFIGGVPGKTRPKGATVRFQRSLYDKATGATKPLDSNIATIEFTYKPNLKMDEKYRIENPLGFQVTNYRVDRDYDDGGFMASPPPDAEVPAMQRAPEPAPAYAEPGIQQMEGGDMADPSSLSGVPAPASTPPNSNANGTTPQ</sequence>
<proteinExistence type="predicted"/>
<keyword evidence="4 6" id="KW-0472">Membrane</keyword>
<evidence type="ECO:0000256" key="4">
    <source>
        <dbReference type="ARBA" id="ARBA00023136"/>
    </source>
</evidence>
<evidence type="ECO:0000256" key="3">
    <source>
        <dbReference type="ARBA" id="ARBA00022989"/>
    </source>
</evidence>
<comment type="subcellular location">
    <subcellularLocation>
        <location evidence="1">Membrane</location>
        <topology evidence="1">Single-pass membrane protein</topology>
    </subcellularLocation>
</comment>
<dbReference type="EMBL" id="QOVG01000003">
    <property type="protein sequence ID" value="NDK38448.1"/>
    <property type="molecule type" value="Genomic_DNA"/>
</dbReference>
<comment type="caution">
    <text evidence="8">The sequence shown here is derived from an EMBL/GenBank/DDBJ whole genome shotgun (WGS) entry which is preliminary data.</text>
</comment>
<name>A0ABX0AC35_9GAMM</name>
<evidence type="ECO:0000256" key="2">
    <source>
        <dbReference type="ARBA" id="ARBA00022692"/>
    </source>
</evidence>
<dbReference type="RefSeq" id="WP_162349004.1">
    <property type="nucleotide sequence ID" value="NZ_QOVG01000003.1"/>
</dbReference>
<dbReference type="SUPFAM" id="SSF54427">
    <property type="entry name" value="NTF2-like"/>
    <property type="match status" value="1"/>
</dbReference>
<evidence type="ECO:0000259" key="7">
    <source>
        <dbReference type="Pfam" id="PF04335"/>
    </source>
</evidence>
<reference evidence="8 9" key="1">
    <citation type="submission" date="2018-07" db="EMBL/GenBank/DDBJ databases">
        <title>Whole genome Sequencing of Pseudoxanthomonas gei KCTC 32298 (T).</title>
        <authorList>
            <person name="Kumar S."/>
            <person name="Bansal K."/>
            <person name="Kaur A."/>
            <person name="Patil P."/>
            <person name="Sharma S."/>
            <person name="Patil P.B."/>
        </authorList>
    </citation>
    <scope>NUCLEOTIDE SEQUENCE [LARGE SCALE GENOMIC DNA]</scope>
    <source>
        <strain evidence="8 9">KCTC 32298</strain>
    </source>
</reference>
<evidence type="ECO:0000313" key="8">
    <source>
        <dbReference type="EMBL" id="NDK38448.1"/>
    </source>
</evidence>
<dbReference type="InterPro" id="IPR007430">
    <property type="entry name" value="VirB8"/>
</dbReference>
<feature type="domain" description="Bacterial virulence protein VirB8" evidence="7">
    <location>
        <begin position="20"/>
        <end position="239"/>
    </location>
</feature>
<evidence type="ECO:0000256" key="5">
    <source>
        <dbReference type="SAM" id="MobiDB-lite"/>
    </source>
</evidence>